<protein>
    <recommendedName>
        <fullName evidence="4">Secreted protein</fullName>
    </recommendedName>
</protein>
<evidence type="ECO:0000313" key="2">
    <source>
        <dbReference type="EMBL" id="DBA14713.1"/>
    </source>
</evidence>
<gene>
    <name evidence="2" type="ORF">GDO54_005643</name>
</gene>
<organism evidence="2 3">
    <name type="scientific">Pyxicephalus adspersus</name>
    <name type="common">African bullfrog</name>
    <dbReference type="NCBI Taxonomy" id="30357"/>
    <lineage>
        <taxon>Eukaryota</taxon>
        <taxon>Metazoa</taxon>
        <taxon>Chordata</taxon>
        <taxon>Craniata</taxon>
        <taxon>Vertebrata</taxon>
        <taxon>Euteleostomi</taxon>
        <taxon>Amphibia</taxon>
        <taxon>Batrachia</taxon>
        <taxon>Anura</taxon>
        <taxon>Neobatrachia</taxon>
        <taxon>Ranoidea</taxon>
        <taxon>Pyxicephalidae</taxon>
        <taxon>Pyxicephalinae</taxon>
        <taxon>Pyxicephalus</taxon>
    </lineage>
</organism>
<feature type="chain" id="PRO_5043685456" description="Secreted protein" evidence="1">
    <location>
        <begin position="27"/>
        <end position="89"/>
    </location>
</feature>
<dbReference type="Proteomes" id="UP001181693">
    <property type="component" value="Unassembled WGS sequence"/>
</dbReference>
<evidence type="ECO:0000313" key="3">
    <source>
        <dbReference type="Proteomes" id="UP001181693"/>
    </source>
</evidence>
<evidence type="ECO:0000256" key="1">
    <source>
        <dbReference type="SAM" id="SignalP"/>
    </source>
</evidence>
<keyword evidence="3" id="KW-1185">Reference proteome</keyword>
<keyword evidence="1" id="KW-0732">Signal</keyword>
<feature type="signal peptide" evidence="1">
    <location>
        <begin position="1"/>
        <end position="26"/>
    </location>
</feature>
<name>A0AAV2ZLP4_PYXAD</name>
<comment type="caution">
    <text evidence="2">The sequence shown here is derived from an EMBL/GenBank/DDBJ whole genome shotgun (WGS) entry which is preliminary data.</text>
</comment>
<reference evidence="2" key="1">
    <citation type="thesis" date="2020" institute="ProQuest LLC" country="789 East Eisenhower Parkway, Ann Arbor, MI, USA">
        <title>Comparative Genomics and Chromosome Evolution.</title>
        <authorList>
            <person name="Mudd A.B."/>
        </authorList>
    </citation>
    <scope>NUCLEOTIDE SEQUENCE</scope>
    <source>
        <strain evidence="2">1538</strain>
        <tissue evidence="2">Blood</tissue>
    </source>
</reference>
<sequence length="89" mass="10132">MRFTNLERPFCLTLLLYLFLPHSTCTAPIIYNGSPCDSMDIMALFVFIGLTAPSHPPTQTSSLYDSRRSDMSNIAFLKFQPSLNVNRQR</sequence>
<evidence type="ECO:0008006" key="4">
    <source>
        <dbReference type="Google" id="ProtNLM"/>
    </source>
</evidence>
<accession>A0AAV2ZLP4</accession>
<dbReference type="EMBL" id="DYDO01000013">
    <property type="protein sequence ID" value="DBA14713.1"/>
    <property type="molecule type" value="Genomic_DNA"/>
</dbReference>
<dbReference type="AlphaFoldDB" id="A0AAV2ZLP4"/>
<proteinExistence type="predicted"/>